<protein>
    <submittedName>
        <fullName evidence="2">Uncharacterized protein</fullName>
    </submittedName>
</protein>
<name>A0A1J5R234_9ZZZZ</name>
<dbReference type="EMBL" id="MLJW01000307">
    <property type="protein sequence ID" value="OIQ90022.1"/>
    <property type="molecule type" value="Genomic_DNA"/>
</dbReference>
<reference evidence="2" key="1">
    <citation type="submission" date="2016-10" db="EMBL/GenBank/DDBJ databases">
        <title>Sequence of Gallionella enrichment culture.</title>
        <authorList>
            <person name="Poehlein A."/>
            <person name="Muehling M."/>
            <person name="Daniel R."/>
        </authorList>
    </citation>
    <scope>NUCLEOTIDE SEQUENCE</scope>
</reference>
<evidence type="ECO:0000256" key="1">
    <source>
        <dbReference type="SAM" id="MobiDB-lite"/>
    </source>
</evidence>
<comment type="caution">
    <text evidence="2">The sequence shown here is derived from an EMBL/GenBank/DDBJ whole genome shotgun (WGS) entry which is preliminary data.</text>
</comment>
<gene>
    <name evidence="2" type="ORF">GALL_280690</name>
</gene>
<proteinExistence type="predicted"/>
<feature type="compositionally biased region" description="Gly residues" evidence="1">
    <location>
        <begin position="98"/>
        <end position="113"/>
    </location>
</feature>
<dbReference type="AlphaFoldDB" id="A0A1J5R234"/>
<sequence length="133" mass="13671">MKLTRNTPILRRATLALAFALTAPSALLAAEPIQDEHAAHHVEPTQAASAAQPGLGRMQGKPESAGAKQSMPMDGSSTKDMKGMMNGMDHGSAAEGQKGMGMMGPGMHGGEAGHGPMMDMGKSQTKPGNPAEH</sequence>
<feature type="region of interest" description="Disordered" evidence="1">
    <location>
        <begin position="37"/>
        <end position="133"/>
    </location>
</feature>
<evidence type="ECO:0000313" key="2">
    <source>
        <dbReference type="EMBL" id="OIQ90022.1"/>
    </source>
</evidence>
<accession>A0A1J5R234</accession>
<organism evidence="2">
    <name type="scientific">mine drainage metagenome</name>
    <dbReference type="NCBI Taxonomy" id="410659"/>
    <lineage>
        <taxon>unclassified sequences</taxon>
        <taxon>metagenomes</taxon>
        <taxon>ecological metagenomes</taxon>
    </lineage>
</organism>